<dbReference type="InterPro" id="IPR001969">
    <property type="entry name" value="Aspartic_peptidase_AS"/>
</dbReference>
<reference evidence="3 4" key="1">
    <citation type="submission" date="2018-06" db="EMBL/GenBank/DDBJ databases">
        <authorList>
            <consortium name="Pathogen Informatics"/>
            <person name="Doyle S."/>
        </authorList>
    </citation>
    <scope>NUCLEOTIDE SEQUENCE [LARGE SCALE GENOMIC DNA]</scope>
    <source>
        <strain evidence="3 4">NCTC11165</strain>
    </source>
</reference>
<dbReference type="Pfam" id="PF00077">
    <property type="entry name" value="RVP"/>
    <property type="match status" value="1"/>
</dbReference>
<keyword evidence="1" id="KW-0378">Hydrolase</keyword>
<dbReference type="GO" id="GO:0006508">
    <property type="term" value="P:proteolysis"/>
    <property type="evidence" value="ECO:0007669"/>
    <property type="project" value="InterPro"/>
</dbReference>
<dbReference type="PROSITE" id="PS00141">
    <property type="entry name" value="ASP_PROTEASE"/>
    <property type="match status" value="1"/>
</dbReference>
<dbReference type="PROSITE" id="PS50175">
    <property type="entry name" value="ASP_PROT_RETROV"/>
    <property type="match status" value="1"/>
</dbReference>
<gene>
    <name evidence="3" type="ORF">NCTC11165_01621</name>
</gene>
<dbReference type="RefSeq" id="WP_128115614.1">
    <property type="nucleotide sequence ID" value="NZ_UAQM01000011.1"/>
</dbReference>
<dbReference type="AlphaFoldDB" id="A0A2X1AJJ7"/>
<evidence type="ECO:0000256" key="1">
    <source>
        <dbReference type="ARBA" id="ARBA00022801"/>
    </source>
</evidence>
<sequence length="161" mass="17404">MDQPIARVRVTHLNGRGEVSSDHVLAAPCVEVLFSFTTGLTGNVTYEGKVWALIDTGADMNLIDVALIPQHATRNAAIETRGIGGATSATVYLADLSLVGSGTALTTQVLEWRQRAGAPYRVILGRHFLRHTRFVYDRMNGITALDLFTGNQPARASGVQR</sequence>
<dbReference type="Gene3D" id="2.40.70.10">
    <property type="entry name" value="Acid Proteases"/>
    <property type="match status" value="1"/>
</dbReference>
<name>A0A2X1AJJ7_BREDI</name>
<proteinExistence type="predicted"/>
<feature type="domain" description="Peptidase A2" evidence="2">
    <location>
        <begin position="50"/>
        <end position="128"/>
    </location>
</feature>
<evidence type="ECO:0000259" key="2">
    <source>
        <dbReference type="PROSITE" id="PS50175"/>
    </source>
</evidence>
<evidence type="ECO:0000313" key="3">
    <source>
        <dbReference type="EMBL" id="SPU44219.1"/>
    </source>
</evidence>
<dbReference type="EMBL" id="UAQM01000011">
    <property type="protein sequence ID" value="SPU44219.1"/>
    <property type="molecule type" value="Genomic_DNA"/>
</dbReference>
<dbReference type="InterPro" id="IPR001995">
    <property type="entry name" value="Peptidase_A2_cat"/>
</dbReference>
<evidence type="ECO:0000313" key="4">
    <source>
        <dbReference type="Proteomes" id="UP000250358"/>
    </source>
</evidence>
<protein>
    <recommendedName>
        <fullName evidence="2">Peptidase A2 domain-containing protein</fullName>
    </recommendedName>
</protein>
<dbReference type="GO" id="GO:0004190">
    <property type="term" value="F:aspartic-type endopeptidase activity"/>
    <property type="evidence" value="ECO:0007669"/>
    <property type="project" value="InterPro"/>
</dbReference>
<accession>A0A2X1AJJ7</accession>
<dbReference type="InterPro" id="IPR021109">
    <property type="entry name" value="Peptidase_aspartic_dom_sf"/>
</dbReference>
<dbReference type="SUPFAM" id="SSF50630">
    <property type="entry name" value="Acid proteases"/>
    <property type="match status" value="1"/>
</dbReference>
<organism evidence="3 4">
    <name type="scientific">Brevundimonas diminuta</name>
    <name type="common">Pseudomonas diminuta</name>
    <dbReference type="NCBI Taxonomy" id="293"/>
    <lineage>
        <taxon>Bacteria</taxon>
        <taxon>Pseudomonadati</taxon>
        <taxon>Pseudomonadota</taxon>
        <taxon>Alphaproteobacteria</taxon>
        <taxon>Caulobacterales</taxon>
        <taxon>Caulobacteraceae</taxon>
        <taxon>Brevundimonas</taxon>
    </lineage>
</organism>
<dbReference type="InterPro" id="IPR018061">
    <property type="entry name" value="Retropepsins"/>
</dbReference>
<dbReference type="Proteomes" id="UP000250358">
    <property type="component" value="Unassembled WGS sequence"/>
</dbReference>